<feature type="signal peptide" evidence="2">
    <location>
        <begin position="1"/>
        <end position="20"/>
    </location>
</feature>
<dbReference type="AlphaFoldDB" id="A0A7J9KIF7"/>
<evidence type="ECO:0000313" key="4">
    <source>
        <dbReference type="Proteomes" id="UP000593575"/>
    </source>
</evidence>
<evidence type="ECO:0000313" key="3">
    <source>
        <dbReference type="EMBL" id="MBA0846156.1"/>
    </source>
</evidence>
<feature type="compositionally biased region" description="Basic and acidic residues" evidence="1">
    <location>
        <begin position="169"/>
        <end position="187"/>
    </location>
</feature>
<name>A0A7J9KIF7_9ROSI</name>
<dbReference type="PANTHER" id="PTHR46265:SF2">
    <property type="entry name" value="RHO GTPASE-ACTIVATING PROTEIN 7"/>
    <property type="match status" value="1"/>
</dbReference>
<organism evidence="3 4">
    <name type="scientific">Gossypium armourianum</name>
    <dbReference type="NCBI Taxonomy" id="34283"/>
    <lineage>
        <taxon>Eukaryota</taxon>
        <taxon>Viridiplantae</taxon>
        <taxon>Streptophyta</taxon>
        <taxon>Embryophyta</taxon>
        <taxon>Tracheophyta</taxon>
        <taxon>Spermatophyta</taxon>
        <taxon>Magnoliopsida</taxon>
        <taxon>eudicotyledons</taxon>
        <taxon>Gunneridae</taxon>
        <taxon>Pentapetalae</taxon>
        <taxon>rosids</taxon>
        <taxon>malvids</taxon>
        <taxon>Malvales</taxon>
        <taxon>Malvaceae</taxon>
        <taxon>Malvoideae</taxon>
        <taxon>Gossypium</taxon>
    </lineage>
</organism>
<feature type="region of interest" description="Disordered" evidence="1">
    <location>
        <begin position="75"/>
        <end position="128"/>
    </location>
</feature>
<keyword evidence="4" id="KW-1185">Reference proteome</keyword>
<reference evidence="3 4" key="1">
    <citation type="journal article" date="2019" name="Genome Biol. Evol.">
        <title>Insights into the evolution of the New World diploid cottons (Gossypium, subgenus Houzingenia) based on genome sequencing.</title>
        <authorList>
            <person name="Grover C.E."/>
            <person name="Arick M.A. 2nd"/>
            <person name="Thrash A."/>
            <person name="Conover J.L."/>
            <person name="Sanders W.S."/>
            <person name="Peterson D.G."/>
            <person name="Frelichowski J.E."/>
            <person name="Scheffler J.A."/>
            <person name="Scheffler B.E."/>
            <person name="Wendel J.F."/>
        </authorList>
    </citation>
    <scope>NUCLEOTIDE SEQUENCE [LARGE SCALE GENOMIC DNA]</scope>
    <source>
        <strain evidence="3">6</strain>
        <tissue evidence="3">Leaf</tissue>
    </source>
</reference>
<dbReference type="Proteomes" id="UP000593575">
    <property type="component" value="Unassembled WGS sequence"/>
</dbReference>
<feature type="compositionally biased region" description="Basic and acidic residues" evidence="1">
    <location>
        <begin position="94"/>
        <end position="105"/>
    </location>
</feature>
<keyword evidence="2" id="KW-0732">Signal</keyword>
<dbReference type="EMBL" id="JABFAE010420340">
    <property type="protein sequence ID" value="MBA0846156.1"/>
    <property type="molecule type" value="Genomic_DNA"/>
</dbReference>
<sequence length="329" mass="36077">MTPSAVAACMAPLLLRPLLAGECELEDDFDATGDNSAQLLAAANAANNAQAIIATLLEEYENIFDDENLQRCSISADSRVENSGSEDSSDDENPDMKDNGYHDAENEASPDTDEDPSRVLSGKLSESSGYAGSDLYDCKAFGDDGSDVVSPRNNNTQAESSSLSADPLQMRDPDPQLEEHGRQDKGNENPINEIDVPSVLPTGESYRSMGEILSSMHPGHPVSVPGLESSTEKPVGKARGSSINSKRSTFWGRNNVSYHCLLYRGLKSLRMTYNIVLQKRLEEMQSYKLAWKEENKRCMNVAWHLSKMSVDCKSSYKLKGILELPLKLD</sequence>
<dbReference type="InterPro" id="IPR052799">
    <property type="entry name" value="Rho_GAP_Regulators"/>
</dbReference>
<comment type="caution">
    <text evidence="3">The sequence shown here is derived from an EMBL/GenBank/DDBJ whole genome shotgun (WGS) entry which is preliminary data.</text>
</comment>
<feature type="compositionally biased region" description="Polar residues" evidence="1">
    <location>
        <begin position="151"/>
        <end position="164"/>
    </location>
</feature>
<dbReference type="PANTHER" id="PTHR46265">
    <property type="entry name" value="RHO GTPASE-ACTIVATING PROTEIN 7"/>
    <property type="match status" value="1"/>
</dbReference>
<proteinExistence type="predicted"/>
<protein>
    <submittedName>
        <fullName evidence="3">Uncharacterized protein</fullName>
    </submittedName>
</protein>
<gene>
    <name evidence="3" type="ORF">Goarm_022296</name>
</gene>
<evidence type="ECO:0000256" key="2">
    <source>
        <dbReference type="SAM" id="SignalP"/>
    </source>
</evidence>
<feature type="region of interest" description="Disordered" evidence="1">
    <location>
        <begin position="146"/>
        <end position="244"/>
    </location>
</feature>
<evidence type="ECO:0000256" key="1">
    <source>
        <dbReference type="SAM" id="MobiDB-lite"/>
    </source>
</evidence>
<feature type="chain" id="PRO_5029829075" evidence="2">
    <location>
        <begin position="21"/>
        <end position="329"/>
    </location>
</feature>
<accession>A0A7J9KIF7</accession>